<protein>
    <submittedName>
        <fullName evidence="1">Uncharacterized protein</fullName>
    </submittedName>
</protein>
<gene>
    <name evidence="1" type="ORF">SAMN04487941_1019</name>
</gene>
<accession>A0A1I7GHL2</accession>
<evidence type="ECO:0000313" key="1">
    <source>
        <dbReference type="EMBL" id="SFU47934.1"/>
    </source>
</evidence>
<name>A0A1I7GHL2_9BACT</name>
<dbReference type="AlphaFoldDB" id="A0A1I7GHL2"/>
<proteinExistence type="predicted"/>
<sequence length="45" mass="5206">MNTLSLGQDLHGTGLNEWPTPYHKFNLHIKQRLYVSDHMAPVEIC</sequence>
<dbReference type="EMBL" id="FPCA01000001">
    <property type="protein sequence ID" value="SFU47934.1"/>
    <property type="molecule type" value="Genomic_DNA"/>
</dbReference>
<keyword evidence="2" id="KW-1185">Reference proteome</keyword>
<dbReference type="Proteomes" id="UP000182491">
    <property type="component" value="Unassembled WGS sequence"/>
</dbReference>
<organism evidence="1 2">
    <name type="scientific">Pontibacter akesuensis</name>
    <dbReference type="NCBI Taxonomy" id="388950"/>
    <lineage>
        <taxon>Bacteria</taxon>
        <taxon>Pseudomonadati</taxon>
        <taxon>Bacteroidota</taxon>
        <taxon>Cytophagia</taxon>
        <taxon>Cytophagales</taxon>
        <taxon>Hymenobacteraceae</taxon>
        <taxon>Pontibacter</taxon>
    </lineage>
</organism>
<reference evidence="2" key="1">
    <citation type="submission" date="2016-10" db="EMBL/GenBank/DDBJ databases">
        <authorList>
            <person name="Varghese N."/>
        </authorList>
    </citation>
    <scope>NUCLEOTIDE SEQUENCE [LARGE SCALE GENOMIC DNA]</scope>
    <source>
        <strain evidence="2">DSM 18820</strain>
    </source>
</reference>
<evidence type="ECO:0000313" key="2">
    <source>
        <dbReference type="Proteomes" id="UP000182491"/>
    </source>
</evidence>